<keyword evidence="10" id="KW-1185">Reference proteome</keyword>
<dbReference type="RefSeq" id="WP_184679728.1">
    <property type="nucleotide sequence ID" value="NZ_JACHJC010000001.1"/>
</dbReference>
<feature type="compositionally biased region" description="Pro residues" evidence="6">
    <location>
        <begin position="39"/>
        <end position="62"/>
    </location>
</feature>
<comment type="caution">
    <text evidence="9">The sequence shown here is derived from an EMBL/GenBank/DDBJ whole genome shotgun (WGS) entry which is preliminary data.</text>
</comment>
<dbReference type="EMBL" id="JACHJC010000001">
    <property type="protein sequence ID" value="MBB5110206.1"/>
    <property type="molecule type" value="Genomic_DNA"/>
</dbReference>
<feature type="region of interest" description="Disordered" evidence="6">
    <location>
        <begin position="1"/>
        <end position="62"/>
    </location>
</feature>
<name>A0ABR6M4A3_MICEC</name>
<dbReference type="Pfam" id="PF06271">
    <property type="entry name" value="RDD"/>
    <property type="match status" value="1"/>
</dbReference>
<keyword evidence="4 7" id="KW-1133">Transmembrane helix</keyword>
<protein>
    <submittedName>
        <fullName evidence="9">RDD family membrane protein YckC</fullName>
    </submittedName>
</protein>
<keyword evidence="2" id="KW-1003">Cell membrane</keyword>
<evidence type="ECO:0000313" key="10">
    <source>
        <dbReference type="Proteomes" id="UP000618986"/>
    </source>
</evidence>
<dbReference type="Proteomes" id="UP000618986">
    <property type="component" value="Unassembled WGS sequence"/>
</dbReference>
<sequence length="234" mass="25260">MTQPPPNLTPPPAGPPPAGGGFAPPARPAAPAQHVPPGYAGPPGYPPPGYPPPGYAPRPVPPPVAPNGQPLAGFGDRLLAYLIDTAVAMAVMMALFLPVFFLVFFRMIDELEQAGPNGPDPAEVWTTVFLPLLAAELGVLLLMLVFYWVYHVEYARRTGQTLGKKVMKLRIVPAQPDAALSRGMLGKRWAVEFAGGMFVPFLSYLDGFWQLWDKPWQQCLHDKFAGTVVVKVGP</sequence>
<dbReference type="InterPro" id="IPR010432">
    <property type="entry name" value="RDD"/>
</dbReference>
<gene>
    <name evidence="9" type="ORF">FHU28_000045</name>
</gene>
<feature type="domain" description="RDD" evidence="8">
    <location>
        <begin position="71"/>
        <end position="226"/>
    </location>
</feature>
<evidence type="ECO:0000313" key="9">
    <source>
        <dbReference type="EMBL" id="MBB5110206.1"/>
    </source>
</evidence>
<dbReference type="GeneID" id="300290648"/>
<evidence type="ECO:0000256" key="2">
    <source>
        <dbReference type="ARBA" id="ARBA00022475"/>
    </source>
</evidence>
<dbReference type="PANTHER" id="PTHR36115:SF4">
    <property type="entry name" value="MEMBRANE PROTEIN"/>
    <property type="match status" value="1"/>
</dbReference>
<proteinExistence type="predicted"/>
<evidence type="ECO:0000256" key="1">
    <source>
        <dbReference type="ARBA" id="ARBA00004651"/>
    </source>
</evidence>
<feature type="transmembrane region" description="Helical" evidence="7">
    <location>
        <begin position="128"/>
        <end position="150"/>
    </location>
</feature>
<keyword evidence="5 7" id="KW-0472">Membrane</keyword>
<evidence type="ECO:0000256" key="7">
    <source>
        <dbReference type="SAM" id="Phobius"/>
    </source>
</evidence>
<feature type="compositionally biased region" description="Pro residues" evidence="6">
    <location>
        <begin position="1"/>
        <end position="18"/>
    </location>
</feature>
<dbReference type="PANTHER" id="PTHR36115">
    <property type="entry name" value="PROLINE-RICH ANTIGEN HOMOLOG-RELATED"/>
    <property type="match status" value="1"/>
</dbReference>
<reference evidence="9 10" key="1">
    <citation type="submission" date="2020-08" db="EMBL/GenBank/DDBJ databases">
        <title>Sequencing the genomes of 1000 actinobacteria strains.</title>
        <authorList>
            <person name="Klenk H.-P."/>
        </authorList>
    </citation>
    <scope>NUCLEOTIDE SEQUENCE [LARGE SCALE GENOMIC DNA]</scope>
    <source>
        <strain evidence="9 10">DSM 43036</strain>
    </source>
</reference>
<evidence type="ECO:0000256" key="6">
    <source>
        <dbReference type="SAM" id="MobiDB-lite"/>
    </source>
</evidence>
<keyword evidence="3 7" id="KW-0812">Transmembrane</keyword>
<evidence type="ECO:0000256" key="3">
    <source>
        <dbReference type="ARBA" id="ARBA00022692"/>
    </source>
</evidence>
<evidence type="ECO:0000259" key="8">
    <source>
        <dbReference type="Pfam" id="PF06271"/>
    </source>
</evidence>
<feature type="transmembrane region" description="Helical" evidence="7">
    <location>
        <begin position="78"/>
        <end position="108"/>
    </location>
</feature>
<organism evidence="9 10">
    <name type="scientific">Micromonospora echinospora</name>
    <name type="common">Micromonospora purpurea</name>
    <dbReference type="NCBI Taxonomy" id="1877"/>
    <lineage>
        <taxon>Bacteria</taxon>
        <taxon>Bacillati</taxon>
        <taxon>Actinomycetota</taxon>
        <taxon>Actinomycetes</taxon>
        <taxon>Micromonosporales</taxon>
        <taxon>Micromonosporaceae</taxon>
        <taxon>Micromonospora</taxon>
    </lineage>
</organism>
<accession>A0ABR6M4A3</accession>
<dbReference type="InterPro" id="IPR051791">
    <property type="entry name" value="Pra-immunoreactive"/>
</dbReference>
<evidence type="ECO:0000256" key="4">
    <source>
        <dbReference type="ARBA" id="ARBA00022989"/>
    </source>
</evidence>
<comment type="subcellular location">
    <subcellularLocation>
        <location evidence="1">Cell membrane</location>
        <topology evidence="1">Multi-pass membrane protein</topology>
    </subcellularLocation>
</comment>
<feature type="compositionally biased region" description="Low complexity" evidence="6">
    <location>
        <begin position="29"/>
        <end position="38"/>
    </location>
</feature>
<evidence type="ECO:0000256" key="5">
    <source>
        <dbReference type="ARBA" id="ARBA00023136"/>
    </source>
</evidence>